<evidence type="ECO:0000313" key="2">
    <source>
        <dbReference type="EMBL" id="MBX69924.1"/>
    </source>
</evidence>
<proteinExistence type="predicted"/>
<name>A0A2P2QSS4_RHIMU</name>
<accession>A0A2P2QSS4</accession>
<protein>
    <submittedName>
        <fullName evidence="2">Uncharacterized protein</fullName>
    </submittedName>
</protein>
<feature type="region of interest" description="Disordered" evidence="1">
    <location>
        <begin position="1"/>
        <end position="30"/>
    </location>
</feature>
<dbReference type="AlphaFoldDB" id="A0A2P2QSS4"/>
<organism evidence="2">
    <name type="scientific">Rhizophora mucronata</name>
    <name type="common">Asiatic mangrove</name>
    <dbReference type="NCBI Taxonomy" id="61149"/>
    <lineage>
        <taxon>Eukaryota</taxon>
        <taxon>Viridiplantae</taxon>
        <taxon>Streptophyta</taxon>
        <taxon>Embryophyta</taxon>
        <taxon>Tracheophyta</taxon>
        <taxon>Spermatophyta</taxon>
        <taxon>Magnoliopsida</taxon>
        <taxon>eudicotyledons</taxon>
        <taxon>Gunneridae</taxon>
        <taxon>Pentapetalae</taxon>
        <taxon>rosids</taxon>
        <taxon>fabids</taxon>
        <taxon>Malpighiales</taxon>
        <taxon>Rhizophoraceae</taxon>
        <taxon>Rhizophora</taxon>
    </lineage>
</organism>
<sequence>MLIVGAGHISSVSCKNSENRKNKNKKGKFKLQTRLSLPKGPIDSTNLISPIIKIQ</sequence>
<dbReference type="EMBL" id="GGEC01089440">
    <property type="protein sequence ID" value="MBX69924.1"/>
    <property type="molecule type" value="Transcribed_RNA"/>
</dbReference>
<evidence type="ECO:0000256" key="1">
    <source>
        <dbReference type="SAM" id="MobiDB-lite"/>
    </source>
</evidence>
<reference evidence="2" key="1">
    <citation type="submission" date="2018-02" db="EMBL/GenBank/DDBJ databases">
        <title>Rhizophora mucronata_Transcriptome.</title>
        <authorList>
            <person name="Meera S.P."/>
            <person name="Sreeshan A."/>
            <person name="Augustine A."/>
        </authorList>
    </citation>
    <scope>NUCLEOTIDE SEQUENCE</scope>
    <source>
        <tissue evidence="2">Leaf</tissue>
    </source>
</reference>